<dbReference type="InterPro" id="IPR009078">
    <property type="entry name" value="Ferritin-like_SF"/>
</dbReference>
<dbReference type="STRING" id="933084.A0A067PVF7"/>
<dbReference type="Proteomes" id="UP000027265">
    <property type="component" value="Unassembled WGS sequence"/>
</dbReference>
<dbReference type="OrthoDB" id="2098436at2759"/>
<dbReference type="AlphaFoldDB" id="A0A067PVF7"/>
<dbReference type="HOGENOM" id="CLU_029630_0_0_1"/>
<organism evidence="2 3">
    <name type="scientific">Jaapia argillacea MUCL 33604</name>
    <dbReference type="NCBI Taxonomy" id="933084"/>
    <lineage>
        <taxon>Eukaryota</taxon>
        <taxon>Fungi</taxon>
        <taxon>Dikarya</taxon>
        <taxon>Basidiomycota</taxon>
        <taxon>Agaricomycotina</taxon>
        <taxon>Agaricomycetes</taxon>
        <taxon>Agaricomycetidae</taxon>
        <taxon>Jaapiales</taxon>
        <taxon>Jaapiaceae</taxon>
        <taxon>Jaapia</taxon>
    </lineage>
</organism>
<evidence type="ECO:0000256" key="1">
    <source>
        <dbReference type="SAM" id="SignalP"/>
    </source>
</evidence>
<reference evidence="3" key="1">
    <citation type="journal article" date="2014" name="Proc. Natl. Acad. Sci. U.S.A.">
        <title>Extensive sampling of basidiomycete genomes demonstrates inadequacy of the white-rot/brown-rot paradigm for wood decay fungi.</title>
        <authorList>
            <person name="Riley R."/>
            <person name="Salamov A.A."/>
            <person name="Brown D.W."/>
            <person name="Nagy L.G."/>
            <person name="Floudas D."/>
            <person name="Held B.W."/>
            <person name="Levasseur A."/>
            <person name="Lombard V."/>
            <person name="Morin E."/>
            <person name="Otillar R."/>
            <person name="Lindquist E.A."/>
            <person name="Sun H."/>
            <person name="LaButti K.M."/>
            <person name="Schmutz J."/>
            <person name="Jabbour D."/>
            <person name="Luo H."/>
            <person name="Baker S.E."/>
            <person name="Pisabarro A.G."/>
            <person name="Walton J.D."/>
            <person name="Blanchette R.A."/>
            <person name="Henrissat B."/>
            <person name="Martin F."/>
            <person name="Cullen D."/>
            <person name="Hibbett D.S."/>
            <person name="Grigoriev I.V."/>
        </authorList>
    </citation>
    <scope>NUCLEOTIDE SEQUENCE [LARGE SCALE GENOMIC DNA]</scope>
    <source>
        <strain evidence="3">MUCL 33604</strain>
    </source>
</reference>
<dbReference type="PANTHER" id="PTHR38705:SF1">
    <property type="entry name" value="PROTEIN RDS1"/>
    <property type="match status" value="1"/>
</dbReference>
<dbReference type="EMBL" id="KL197717">
    <property type="protein sequence ID" value="KDQ58808.1"/>
    <property type="molecule type" value="Genomic_DNA"/>
</dbReference>
<feature type="signal peptide" evidence="1">
    <location>
        <begin position="1"/>
        <end position="18"/>
    </location>
</feature>
<protein>
    <submittedName>
        <fullName evidence="2">Uncharacterized protein</fullName>
    </submittedName>
</protein>
<accession>A0A067PVF7</accession>
<evidence type="ECO:0000313" key="2">
    <source>
        <dbReference type="EMBL" id="KDQ58808.1"/>
    </source>
</evidence>
<proteinExistence type="predicted"/>
<dbReference type="InterPro" id="IPR039254">
    <property type="entry name" value="Rds1"/>
</dbReference>
<sequence>MKTSTFFTLALATIGANALPLDALKRTNGITDFDVLNFALTLEHIEDAFYTGALAKYSEADFEAAGLPKYARGRFVEIGEHERSHVEFLSGVLGNQATQPCTYTFPYTDVKSFAALSQVFEGVGTSAYAGAAHLLTNPDYITSSAVILSTEARQAAWVASAVNNVEPWSGNFDVPLDLNEVITLASSFIVSCPSTNPVLPAKAYPALTLDLASPSPSYPTSKKITPGSTISFEYSASAPAGKQLYAAFFTGLDVIFVEIVNGKAVVPSSLRGTVYTAISDCSSFDQLSTSVIAGPTILMIDFDSQGNVIA</sequence>
<dbReference type="Pfam" id="PF13668">
    <property type="entry name" value="Ferritin_2"/>
    <property type="match status" value="1"/>
</dbReference>
<feature type="chain" id="PRO_5001643514" evidence="1">
    <location>
        <begin position="19"/>
        <end position="310"/>
    </location>
</feature>
<evidence type="ECO:0000313" key="3">
    <source>
        <dbReference type="Proteomes" id="UP000027265"/>
    </source>
</evidence>
<dbReference type="SUPFAM" id="SSF47240">
    <property type="entry name" value="Ferritin-like"/>
    <property type="match status" value="1"/>
</dbReference>
<dbReference type="PANTHER" id="PTHR38705">
    <property type="entry name" value="PROTEIN RDS1"/>
    <property type="match status" value="1"/>
</dbReference>
<gene>
    <name evidence="2" type="ORF">JAAARDRAFT_193326</name>
</gene>
<name>A0A067PVF7_9AGAM</name>
<keyword evidence="3" id="KW-1185">Reference proteome</keyword>
<dbReference type="InParanoid" id="A0A067PVF7"/>
<keyword evidence="1" id="KW-0732">Signal</keyword>